<dbReference type="AlphaFoldDB" id="M2XRF4"/>
<evidence type="ECO:0000313" key="2">
    <source>
        <dbReference type="EMBL" id="EME63576.1"/>
    </source>
</evidence>
<evidence type="ECO:0000313" key="3">
    <source>
        <dbReference type="Proteomes" id="UP000011731"/>
    </source>
</evidence>
<feature type="domain" description="SGNH hydrolase-type esterase" evidence="1">
    <location>
        <begin position="45"/>
        <end position="254"/>
    </location>
</feature>
<proteinExistence type="predicted"/>
<sequence>MAATAGVLVAAACGSVDAPGTTPEPVPAVRPSVAASAPSALLVGLGDSIPAASNCDECASFVDLFGEHLSTGGDGTAVEVTNLGVGGWTSADLLDALTDGRPEAALTSAADVVTVTIGANDFYAVLDTYLDGECGGDDGLACFADSLPALEDTLTAVLDRISELTEGRSTVLVTGYWNVFPDGDVARRLYGPQFVGDSAVLTGRADDVIAAVARDRGAIYVDLLTAFKGPAGDVDPTALLTDDGDHPNQIGHRRIADALESAFTPSDPVRAH</sequence>
<gene>
    <name evidence="2" type="ORF">G352_13964</name>
</gene>
<evidence type="ECO:0000259" key="1">
    <source>
        <dbReference type="Pfam" id="PF13472"/>
    </source>
</evidence>
<dbReference type="EMBL" id="AOEX01000043">
    <property type="protein sequence ID" value="EME63576.1"/>
    <property type="molecule type" value="Genomic_DNA"/>
</dbReference>
<dbReference type="Proteomes" id="UP000011731">
    <property type="component" value="Unassembled WGS sequence"/>
</dbReference>
<dbReference type="PATRIC" id="fig|1278076.4.peg.2892"/>
<dbReference type="Pfam" id="PF13472">
    <property type="entry name" value="Lipase_GDSL_2"/>
    <property type="match status" value="1"/>
</dbReference>
<protein>
    <submittedName>
        <fullName evidence="2">Lipase/acylhydrolase</fullName>
    </submittedName>
</protein>
<dbReference type="GO" id="GO:0016787">
    <property type="term" value="F:hydrolase activity"/>
    <property type="evidence" value="ECO:0007669"/>
    <property type="project" value="UniProtKB-KW"/>
</dbReference>
<dbReference type="Gene3D" id="3.40.50.1110">
    <property type="entry name" value="SGNH hydrolase"/>
    <property type="match status" value="1"/>
</dbReference>
<dbReference type="InterPro" id="IPR036514">
    <property type="entry name" value="SGNH_hydro_sf"/>
</dbReference>
<reference evidence="2 3" key="1">
    <citation type="journal article" date="2013" name="Genome Announc.">
        <title>Draft Genome Sequence of Rhodococcus ruber Strain BKS 20-38.</title>
        <authorList>
            <person name="Bala M."/>
            <person name="Kumar S."/>
            <person name="Raghava G.P."/>
            <person name="Mayilraj S."/>
        </authorList>
    </citation>
    <scope>NUCLEOTIDE SEQUENCE [LARGE SCALE GENOMIC DNA]</scope>
    <source>
        <strain evidence="2 3">BKS 20-38</strain>
    </source>
</reference>
<dbReference type="CDD" id="cd00229">
    <property type="entry name" value="SGNH_hydrolase"/>
    <property type="match status" value="1"/>
</dbReference>
<dbReference type="SUPFAM" id="SSF52266">
    <property type="entry name" value="SGNH hydrolase"/>
    <property type="match status" value="1"/>
</dbReference>
<comment type="caution">
    <text evidence="2">The sequence shown here is derived from an EMBL/GenBank/DDBJ whole genome shotgun (WGS) entry which is preliminary data.</text>
</comment>
<dbReference type="InterPro" id="IPR013830">
    <property type="entry name" value="SGNH_hydro"/>
</dbReference>
<keyword evidence="2" id="KW-0378">Hydrolase</keyword>
<keyword evidence="3" id="KW-1185">Reference proteome</keyword>
<accession>M2XRF4</accession>
<organism evidence="2 3">
    <name type="scientific">Rhodococcus ruber BKS 20-38</name>
    <dbReference type="NCBI Taxonomy" id="1278076"/>
    <lineage>
        <taxon>Bacteria</taxon>
        <taxon>Bacillati</taxon>
        <taxon>Actinomycetota</taxon>
        <taxon>Actinomycetes</taxon>
        <taxon>Mycobacteriales</taxon>
        <taxon>Nocardiaceae</taxon>
        <taxon>Rhodococcus</taxon>
    </lineage>
</organism>
<name>M2XRF4_9NOCA</name>